<organism evidence="1 2">
    <name type="scientific">Mycena rosella</name>
    <name type="common">Pink bonnet</name>
    <name type="synonym">Agaricus rosellus</name>
    <dbReference type="NCBI Taxonomy" id="1033263"/>
    <lineage>
        <taxon>Eukaryota</taxon>
        <taxon>Fungi</taxon>
        <taxon>Dikarya</taxon>
        <taxon>Basidiomycota</taxon>
        <taxon>Agaricomycotina</taxon>
        <taxon>Agaricomycetes</taxon>
        <taxon>Agaricomycetidae</taxon>
        <taxon>Agaricales</taxon>
        <taxon>Marasmiineae</taxon>
        <taxon>Mycenaceae</taxon>
        <taxon>Mycena</taxon>
    </lineage>
</organism>
<comment type="caution">
    <text evidence="1">The sequence shown here is derived from an EMBL/GenBank/DDBJ whole genome shotgun (WGS) entry which is preliminary data.</text>
</comment>
<name>A0AAD7FTT8_MYCRO</name>
<evidence type="ECO:0000313" key="1">
    <source>
        <dbReference type="EMBL" id="KAJ7637800.1"/>
    </source>
</evidence>
<reference evidence="1" key="1">
    <citation type="submission" date="2023-03" db="EMBL/GenBank/DDBJ databases">
        <title>Massive genome expansion in bonnet fungi (Mycena s.s.) driven by repeated elements and novel gene families across ecological guilds.</title>
        <authorList>
            <consortium name="Lawrence Berkeley National Laboratory"/>
            <person name="Harder C.B."/>
            <person name="Miyauchi S."/>
            <person name="Viragh M."/>
            <person name="Kuo A."/>
            <person name="Thoen E."/>
            <person name="Andreopoulos B."/>
            <person name="Lu D."/>
            <person name="Skrede I."/>
            <person name="Drula E."/>
            <person name="Henrissat B."/>
            <person name="Morin E."/>
            <person name="Kohler A."/>
            <person name="Barry K."/>
            <person name="LaButti K."/>
            <person name="Morin E."/>
            <person name="Salamov A."/>
            <person name="Lipzen A."/>
            <person name="Mereny Z."/>
            <person name="Hegedus B."/>
            <person name="Baldrian P."/>
            <person name="Stursova M."/>
            <person name="Weitz H."/>
            <person name="Taylor A."/>
            <person name="Grigoriev I.V."/>
            <person name="Nagy L.G."/>
            <person name="Martin F."/>
            <person name="Kauserud H."/>
        </authorList>
    </citation>
    <scope>NUCLEOTIDE SEQUENCE</scope>
    <source>
        <strain evidence="1">CBHHK067</strain>
    </source>
</reference>
<dbReference type="EMBL" id="JARKIE010000450">
    <property type="protein sequence ID" value="KAJ7637800.1"/>
    <property type="molecule type" value="Genomic_DNA"/>
</dbReference>
<dbReference type="AlphaFoldDB" id="A0AAD7FTT8"/>
<keyword evidence="2" id="KW-1185">Reference proteome</keyword>
<dbReference type="Proteomes" id="UP001221757">
    <property type="component" value="Unassembled WGS sequence"/>
</dbReference>
<proteinExistence type="predicted"/>
<sequence length="129" mass="14374">MSPQAGHKHLATVMGHSFRGYSWDADVYVGLRKFHGAKGFDPCSQDVARHLDCPLYQLSGELQVPLAHVNIPVAELEVDRPATIDDEQPDRPSRCCQVLMFAKAMLILFLLVCSLDKFLRKGQLKPGGR</sequence>
<gene>
    <name evidence="1" type="ORF">B0H17DRAFT_1149353</name>
</gene>
<accession>A0AAD7FTT8</accession>
<evidence type="ECO:0000313" key="2">
    <source>
        <dbReference type="Proteomes" id="UP001221757"/>
    </source>
</evidence>
<protein>
    <submittedName>
        <fullName evidence="1">Uncharacterized protein</fullName>
    </submittedName>
</protein>